<keyword evidence="1" id="KW-1133">Transmembrane helix</keyword>
<dbReference type="Proteomes" id="UP000010301">
    <property type="component" value="Unassembled WGS sequence"/>
</dbReference>
<evidence type="ECO:0000313" key="3">
    <source>
        <dbReference type="Proteomes" id="UP000010301"/>
    </source>
</evidence>
<evidence type="ECO:0000313" key="2">
    <source>
        <dbReference type="EMBL" id="EEH64064.1"/>
    </source>
</evidence>
<gene>
    <name evidence="2" type="ORF">HMPREF0044_1083</name>
</gene>
<protein>
    <submittedName>
        <fullName evidence="2">Uncharacterized protein</fullName>
    </submittedName>
</protein>
<proteinExistence type="predicted"/>
<keyword evidence="1" id="KW-0472">Membrane</keyword>
<keyword evidence="1" id="KW-0812">Transmembrane</keyword>
<reference evidence="2 3" key="1">
    <citation type="submission" date="2009-01" db="EMBL/GenBank/DDBJ databases">
        <authorList>
            <person name="Qin X."/>
            <person name="Bachman B."/>
            <person name="Battles P."/>
            <person name="Bell A."/>
            <person name="Bess C."/>
            <person name="Bickham C."/>
            <person name="Chaboub L."/>
            <person name="Chen D."/>
            <person name="Coyle M."/>
            <person name="Deiros D.R."/>
            <person name="Dinh H."/>
            <person name="Forbes L."/>
            <person name="Fowler G."/>
            <person name="Francisco L."/>
            <person name="Fu Q."/>
            <person name="Gubbala S."/>
            <person name="Hale W."/>
            <person name="Han Y."/>
            <person name="Hemphill L."/>
            <person name="Highlander S.K."/>
            <person name="Hirani K."/>
            <person name="Hogues M."/>
            <person name="Jackson L."/>
            <person name="Jakkamsetti A."/>
            <person name="Javaid M."/>
            <person name="Jiang H."/>
            <person name="Korchina V."/>
            <person name="Kovar C."/>
            <person name="Lara F."/>
            <person name="Lee S."/>
            <person name="Mata R."/>
            <person name="Mathew T."/>
            <person name="Moen C."/>
            <person name="Morales K."/>
            <person name="Munidasa M."/>
            <person name="Nazareth L."/>
            <person name="Ngo R."/>
            <person name="Nguyen L."/>
            <person name="Okwuonu G."/>
            <person name="Ongeri F."/>
            <person name="Patil S."/>
            <person name="Petrosino J."/>
            <person name="Pham C."/>
            <person name="Pham P."/>
            <person name="Pu L.-L."/>
            <person name="Puazo M."/>
            <person name="Raj R."/>
            <person name="Reid J."/>
            <person name="Rouhana J."/>
            <person name="Saada N."/>
            <person name="Shang Y."/>
            <person name="Simmons D."/>
            <person name="Thornton R."/>
            <person name="Warren J."/>
            <person name="Weissenberger G."/>
            <person name="Zhang J."/>
            <person name="Zhang L."/>
            <person name="Zhou C."/>
            <person name="Zhu D."/>
            <person name="Muzny D."/>
            <person name="Worley K."/>
            <person name="Gibbs R."/>
        </authorList>
    </citation>
    <scope>NUCLEOTIDE SEQUENCE [LARGE SCALE GENOMIC DNA]</scope>
    <source>
        <strain evidence="2 3">DSM 15436</strain>
    </source>
</reference>
<dbReference type="RefSeq" id="WP_006546855.1">
    <property type="nucleotide sequence ID" value="NZ_DS999543.1"/>
</dbReference>
<keyword evidence="3" id="KW-1185">Reference proteome</keyword>
<name>C0W0K5_9ACTO</name>
<evidence type="ECO:0000256" key="1">
    <source>
        <dbReference type="SAM" id="Phobius"/>
    </source>
</evidence>
<dbReference type="HOGENOM" id="CLU_1048183_0_0_11"/>
<dbReference type="STRING" id="525245.HMPREF0044_1083"/>
<sequence>MTSSNDAPNLREINVAQIQHLTDSLSDYANFRAQVIIRNDLLRSALLLIAVGVVAGFMNVLVLNAQGVASWTGLLPAWFSATGKTSLLTFLLQFLAYASVFALLLGLVLAGFAPLHQGKVHQRTFTNFMQRGWVAQGMELGLTVDDDNLWIRKPVQLMAFSGKPNKASKVWAKDLERLRVDAADTRLSLMIKLLLNDRQFHGAMSVQSLRSKYEDPQPGGTTLVGFGPLLRMPAEGEFVVVAPPGDSAVTNPEAWEPVIFWIRGY</sequence>
<organism evidence="2 3">
    <name type="scientific">Gleimia coleocanis DSM 15436</name>
    <dbReference type="NCBI Taxonomy" id="525245"/>
    <lineage>
        <taxon>Bacteria</taxon>
        <taxon>Bacillati</taxon>
        <taxon>Actinomycetota</taxon>
        <taxon>Actinomycetes</taxon>
        <taxon>Actinomycetales</taxon>
        <taxon>Actinomycetaceae</taxon>
        <taxon>Gleimia</taxon>
    </lineage>
</organism>
<feature type="transmembrane region" description="Helical" evidence="1">
    <location>
        <begin position="45"/>
        <end position="67"/>
    </location>
</feature>
<dbReference type="EMBL" id="ACFG01000030">
    <property type="protein sequence ID" value="EEH64064.1"/>
    <property type="molecule type" value="Genomic_DNA"/>
</dbReference>
<accession>C0W0K5</accession>
<dbReference type="AlphaFoldDB" id="C0W0K5"/>
<feature type="transmembrane region" description="Helical" evidence="1">
    <location>
        <begin position="87"/>
        <end position="113"/>
    </location>
</feature>
<comment type="caution">
    <text evidence="2">The sequence shown here is derived from an EMBL/GenBank/DDBJ whole genome shotgun (WGS) entry which is preliminary data.</text>
</comment>